<evidence type="ECO:0000313" key="7">
    <source>
        <dbReference type="Proteomes" id="UP000799437"/>
    </source>
</evidence>
<dbReference type="SMART" id="SM00906">
    <property type="entry name" value="Fungal_trans"/>
    <property type="match status" value="1"/>
</dbReference>
<dbReference type="EMBL" id="ML996573">
    <property type="protein sequence ID" value="KAF2757559.1"/>
    <property type="molecule type" value="Genomic_DNA"/>
</dbReference>
<reference evidence="6" key="1">
    <citation type="journal article" date="2020" name="Stud. Mycol.">
        <title>101 Dothideomycetes genomes: a test case for predicting lifestyles and emergence of pathogens.</title>
        <authorList>
            <person name="Haridas S."/>
            <person name="Albert R."/>
            <person name="Binder M."/>
            <person name="Bloem J."/>
            <person name="Labutti K."/>
            <person name="Salamov A."/>
            <person name="Andreopoulos B."/>
            <person name="Baker S."/>
            <person name="Barry K."/>
            <person name="Bills G."/>
            <person name="Bluhm B."/>
            <person name="Cannon C."/>
            <person name="Castanera R."/>
            <person name="Culley D."/>
            <person name="Daum C."/>
            <person name="Ezra D."/>
            <person name="Gonzalez J."/>
            <person name="Henrissat B."/>
            <person name="Kuo A."/>
            <person name="Liang C."/>
            <person name="Lipzen A."/>
            <person name="Lutzoni F."/>
            <person name="Magnuson J."/>
            <person name="Mondo S."/>
            <person name="Nolan M."/>
            <person name="Ohm R."/>
            <person name="Pangilinan J."/>
            <person name="Park H.-J."/>
            <person name="Ramirez L."/>
            <person name="Alfaro M."/>
            <person name="Sun H."/>
            <person name="Tritt A."/>
            <person name="Yoshinaga Y."/>
            <person name="Zwiers L.-H."/>
            <person name="Turgeon B."/>
            <person name="Goodwin S."/>
            <person name="Spatafora J."/>
            <person name="Crous P."/>
            <person name="Grigoriev I."/>
        </authorList>
    </citation>
    <scope>NUCLEOTIDE SEQUENCE</scope>
    <source>
        <strain evidence="6">CBS 121739</strain>
    </source>
</reference>
<accession>A0A6A6W5W4</accession>
<keyword evidence="7" id="KW-1185">Reference proteome</keyword>
<dbReference type="AlphaFoldDB" id="A0A6A6W5W4"/>
<dbReference type="InterPro" id="IPR050613">
    <property type="entry name" value="Sec_Metabolite_Reg"/>
</dbReference>
<dbReference type="PANTHER" id="PTHR31001:SF57">
    <property type="entry name" value="ZN(II)2CYS6 TRANSCRIPTION FACTOR (EUROFUNG)"/>
    <property type="match status" value="1"/>
</dbReference>
<dbReference type="Proteomes" id="UP000799437">
    <property type="component" value="Unassembled WGS sequence"/>
</dbReference>
<dbReference type="InterPro" id="IPR036864">
    <property type="entry name" value="Zn2-C6_fun-type_DNA-bd_sf"/>
</dbReference>
<sequence>MARQGQITRTRPVKACIRCRTRKIKCDQAKPTCNNCTTVGAKCSLDPSIDTPAREPLVQRSNHQITPKASPGSTNGESPNSHVVSETGPDPADVPNGSRSVTEHPKKRRRFRASCDRCHHHKVRCDQKLPCSRCSKVGLDLRCSYNSKFADENIPTVDPAVAINEADLDTLWREKSRGDSHWRVLLQQINLSLGYRSDELVEEFKRRERSMTYEEPLLPGNYPLGGSYFTTQPTHNTILSWIPERSTADEYVQSYIASYEQTYRLLHKPTFFDEVKSFWIDPAKVDPEWVALYMMVLGMGYAALNRGTMPTGEWRFFCRRMFGGAQEMLFKTSFLAKPSLCSLQTMCLMIIAKETFAATCFQGDTCWPLVGMTTRLAMSAGFHRLLPESVISVLEQDMRRRIWTTIVYLEIQLACTTGMPMLLRIEDFDVLCPANIDDEDVSPASVSMQIRVNSEPTNASYQIIIYQAFPVLLKIMERLNHEFNGLMYEEVLHYDAELRKSLLALSVLKTGYLPCAASLQHEYLPTDLDVHAIQIDIFFRRVLLMLHRRFASQPAAEDIYPQSYWSSLENSLALLAHNQALCGEYSAAALPPGQLTWFSGLFWQDFLSAGLTAAIHLLRKDGATLSVPANLGDNLISTCPARNTIIDTLTTCVEIWRPMQSRSVCTARSFTLLERVAEALQSTREGCSQL</sequence>
<feature type="domain" description="Zn(2)-C6 fungal-type" evidence="5">
    <location>
        <begin position="114"/>
        <end position="145"/>
    </location>
</feature>
<evidence type="ECO:0000256" key="2">
    <source>
        <dbReference type="ARBA" id="ARBA00022723"/>
    </source>
</evidence>
<dbReference type="GeneID" id="54482410"/>
<evidence type="ECO:0000259" key="5">
    <source>
        <dbReference type="PROSITE" id="PS50048"/>
    </source>
</evidence>
<dbReference type="PANTHER" id="PTHR31001">
    <property type="entry name" value="UNCHARACTERIZED TRANSCRIPTIONAL REGULATORY PROTEIN"/>
    <property type="match status" value="1"/>
</dbReference>
<dbReference type="PROSITE" id="PS00463">
    <property type="entry name" value="ZN2_CY6_FUNGAL_1"/>
    <property type="match status" value="2"/>
</dbReference>
<evidence type="ECO:0000256" key="1">
    <source>
        <dbReference type="ARBA" id="ARBA00004123"/>
    </source>
</evidence>
<dbReference type="PROSITE" id="PS50048">
    <property type="entry name" value="ZN2_CY6_FUNGAL_2"/>
    <property type="match status" value="2"/>
</dbReference>
<feature type="region of interest" description="Disordered" evidence="4">
    <location>
        <begin position="51"/>
        <end position="108"/>
    </location>
</feature>
<dbReference type="SUPFAM" id="SSF57701">
    <property type="entry name" value="Zn2/Cys6 DNA-binding domain"/>
    <property type="match status" value="2"/>
</dbReference>
<evidence type="ECO:0000313" key="6">
    <source>
        <dbReference type="EMBL" id="KAF2757559.1"/>
    </source>
</evidence>
<dbReference type="InterPro" id="IPR001138">
    <property type="entry name" value="Zn2Cys6_DnaBD"/>
</dbReference>
<dbReference type="CDD" id="cd00067">
    <property type="entry name" value="GAL4"/>
    <property type="match status" value="2"/>
</dbReference>
<dbReference type="GO" id="GO:0006351">
    <property type="term" value="P:DNA-templated transcription"/>
    <property type="evidence" value="ECO:0007669"/>
    <property type="project" value="InterPro"/>
</dbReference>
<dbReference type="OrthoDB" id="4337792at2759"/>
<dbReference type="GO" id="GO:0008270">
    <property type="term" value="F:zinc ion binding"/>
    <property type="evidence" value="ECO:0007669"/>
    <property type="project" value="InterPro"/>
</dbReference>
<dbReference type="RefSeq" id="XP_033600010.1">
    <property type="nucleotide sequence ID" value="XM_033741356.1"/>
</dbReference>
<keyword evidence="2" id="KW-0479">Metal-binding</keyword>
<dbReference type="InterPro" id="IPR007219">
    <property type="entry name" value="XnlR_reg_dom"/>
</dbReference>
<comment type="subcellular location">
    <subcellularLocation>
        <location evidence="1">Nucleus</location>
    </subcellularLocation>
</comment>
<feature type="domain" description="Zn(2)-C6 fungal-type" evidence="5">
    <location>
        <begin position="15"/>
        <end position="45"/>
    </location>
</feature>
<organism evidence="6 7">
    <name type="scientific">Pseudovirgaria hyperparasitica</name>
    <dbReference type="NCBI Taxonomy" id="470096"/>
    <lineage>
        <taxon>Eukaryota</taxon>
        <taxon>Fungi</taxon>
        <taxon>Dikarya</taxon>
        <taxon>Ascomycota</taxon>
        <taxon>Pezizomycotina</taxon>
        <taxon>Dothideomycetes</taxon>
        <taxon>Dothideomycetes incertae sedis</taxon>
        <taxon>Acrospermales</taxon>
        <taxon>Acrospermaceae</taxon>
        <taxon>Pseudovirgaria</taxon>
    </lineage>
</organism>
<dbReference type="Pfam" id="PF00172">
    <property type="entry name" value="Zn_clus"/>
    <property type="match status" value="2"/>
</dbReference>
<name>A0A6A6W5W4_9PEZI</name>
<feature type="compositionally biased region" description="Polar residues" evidence="4">
    <location>
        <begin position="59"/>
        <end position="84"/>
    </location>
</feature>
<dbReference type="GO" id="GO:0000981">
    <property type="term" value="F:DNA-binding transcription factor activity, RNA polymerase II-specific"/>
    <property type="evidence" value="ECO:0007669"/>
    <property type="project" value="InterPro"/>
</dbReference>
<evidence type="ECO:0000256" key="3">
    <source>
        <dbReference type="ARBA" id="ARBA00023242"/>
    </source>
</evidence>
<keyword evidence="3" id="KW-0539">Nucleus</keyword>
<gene>
    <name evidence="6" type="ORF">EJ05DRAFT_394317</name>
</gene>
<dbReference type="Gene3D" id="4.10.240.10">
    <property type="entry name" value="Zn(2)-C6 fungal-type DNA-binding domain"/>
    <property type="match status" value="2"/>
</dbReference>
<evidence type="ECO:0000256" key="4">
    <source>
        <dbReference type="SAM" id="MobiDB-lite"/>
    </source>
</evidence>
<dbReference type="Pfam" id="PF04082">
    <property type="entry name" value="Fungal_trans"/>
    <property type="match status" value="1"/>
</dbReference>
<dbReference type="GO" id="GO:0003677">
    <property type="term" value="F:DNA binding"/>
    <property type="evidence" value="ECO:0007669"/>
    <property type="project" value="InterPro"/>
</dbReference>
<dbReference type="GO" id="GO:0005634">
    <property type="term" value="C:nucleus"/>
    <property type="evidence" value="ECO:0007669"/>
    <property type="project" value="UniProtKB-SubCell"/>
</dbReference>
<proteinExistence type="predicted"/>
<dbReference type="SMART" id="SM00066">
    <property type="entry name" value="GAL4"/>
    <property type="match status" value="2"/>
</dbReference>
<protein>
    <recommendedName>
        <fullName evidence="5">Zn(2)-C6 fungal-type domain-containing protein</fullName>
    </recommendedName>
</protein>
<dbReference type="CDD" id="cd12148">
    <property type="entry name" value="fungal_TF_MHR"/>
    <property type="match status" value="1"/>
</dbReference>